<gene>
    <name evidence="2" type="ORF">BWQ96_06734</name>
</gene>
<organism evidence="2 3">
    <name type="scientific">Gracilariopsis chorda</name>
    <dbReference type="NCBI Taxonomy" id="448386"/>
    <lineage>
        <taxon>Eukaryota</taxon>
        <taxon>Rhodophyta</taxon>
        <taxon>Florideophyceae</taxon>
        <taxon>Rhodymeniophycidae</taxon>
        <taxon>Gracilariales</taxon>
        <taxon>Gracilariaceae</taxon>
        <taxon>Gracilariopsis</taxon>
    </lineage>
</organism>
<accession>A0A2V3IN87</accession>
<evidence type="ECO:0000256" key="1">
    <source>
        <dbReference type="SAM" id="SignalP"/>
    </source>
</evidence>
<protein>
    <submittedName>
        <fullName evidence="2">Uncharacterized protein</fullName>
    </submittedName>
</protein>
<dbReference type="Proteomes" id="UP000247409">
    <property type="component" value="Unassembled WGS sequence"/>
</dbReference>
<feature type="chain" id="PRO_5015955794" evidence="1">
    <location>
        <begin position="19"/>
        <end position="440"/>
    </location>
</feature>
<evidence type="ECO:0000313" key="2">
    <source>
        <dbReference type="EMBL" id="PXF43533.1"/>
    </source>
</evidence>
<dbReference type="EMBL" id="NBIV01000122">
    <property type="protein sequence ID" value="PXF43533.1"/>
    <property type="molecule type" value="Genomic_DNA"/>
</dbReference>
<feature type="signal peptide" evidence="1">
    <location>
        <begin position="1"/>
        <end position="18"/>
    </location>
</feature>
<reference evidence="2 3" key="1">
    <citation type="journal article" date="2018" name="Mol. Biol. Evol.">
        <title>Analysis of the draft genome of the red seaweed Gracilariopsis chorda provides insights into genome size evolution in Rhodophyta.</title>
        <authorList>
            <person name="Lee J."/>
            <person name="Yang E.C."/>
            <person name="Graf L."/>
            <person name="Yang J.H."/>
            <person name="Qiu H."/>
            <person name="Zel Zion U."/>
            <person name="Chan C.X."/>
            <person name="Stephens T.G."/>
            <person name="Weber A.P.M."/>
            <person name="Boo G.H."/>
            <person name="Boo S.M."/>
            <person name="Kim K.M."/>
            <person name="Shin Y."/>
            <person name="Jung M."/>
            <person name="Lee S.J."/>
            <person name="Yim H.S."/>
            <person name="Lee J.H."/>
            <person name="Bhattacharya D."/>
            <person name="Yoon H.S."/>
        </authorList>
    </citation>
    <scope>NUCLEOTIDE SEQUENCE [LARGE SCALE GENOMIC DNA]</scope>
    <source>
        <strain evidence="2 3">SKKU-2015</strain>
        <tissue evidence="2">Whole body</tissue>
    </source>
</reference>
<sequence>MKGLCVLLLVLLASQVSASRLHRVSNASGPPTVLRGHTLISGSTGVPTLSASSFNSFASTPNAASLVHPTPRLLQFSVKLKKDSVLFDELEEDGVSISSCTRDAASLKETVQRTGDNLDYFDFAAGIAFVIDVDDWEKHCGQVQPVDGVDEADDALFYIVDVVSMSGRQAFLSMSIVPGSEVAPEIDIDISEERVLVSALPQKAGAVLKVDASLSASINRFKIKRALKTEVQWEQSLKARVNAQLTVDAKIKRERSGEIFRRPIPKFGFSKKIPFVGRVRAGAFAKLDWVADVQIGAALQASIRASHETKQRVTAGIASARLRSRNLLPPSKGSSRSSDLKFKDDLSAEASIVGFVGVRPAVGVEVTLGRKGVEGKIGSKLGSEAETRIKHPPFKPYNGRGLNLGKCSQCHRLQGGLNIRGPWCAAREGRPSKEGEDYHR</sequence>
<name>A0A2V3IN87_9FLOR</name>
<keyword evidence="1" id="KW-0732">Signal</keyword>
<proteinExistence type="predicted"/>
<dbReference type="AlphaFoldDB" id="A0A2V3IN87"/>
<evidence type="ECO:0000313" key="3">
    <source>
        <dbReference type="Proteomes" id="UP000247409"/>
    </source>
</evidence>
<keyword evidence="3" id="KW-1185">Reference proteome</keyword>
<comment type="caution">
    <text evidence="2">The sequence shown here is derived from an EMBL/GenBank/DDBJ whole genome shotgun (WGS) entry which is preliminary data.</text>
</comment>